<evidence type="ECO:0000256" key="1">
    <source>
        <dbReference type="SAM" id="MobiDB-lite"/>
    </source>
</evidence>
<name>A0A0P7HS11_9EURY</name>
<sequence>MTTVVLGLDGGCFELIQPWIDDGTLPTFSKLTEDGVASDMQSCLPPVTCPNWQCYATGTNPGKLGVFWWEAVDRDARTIENRSSAGDFDGTHYWRLLEGDTAVVNLPTSYPPSEIDGIHVAGGPGAEQAGYTQPESLEEELRERYDYAVHPEKMSLLSGDNPDNECVPEIYDLIDMRFDVLEDQLESGEYELIHVTVFYLNVLQHFYWDMDVVKRAWERIDERVSQLLEMQELENFFVMSDHGSNGIETTFRVNTWLEQHGYLQTESSISDYLHRAGITQERVRPILAKLGVEWWARRLLPERVQMLLPDEEGSVDKSGKADVIDWESSQVVASGQGPVYVLADHPQERERIVDELVDDLEGITDPDGNPVFDQVLRGEDVYSGPYVDRGPDVVLDQAAGVHIEGKIGHDGAFGSPSKWHGENKDTGMFIAHGPEIDGNESLTDMHILDIAPTLLHLHGGGVPERMDGDVKRELFAAESEPANREVQRIDAEDIDSAESRTVESDVADRLEDLGYME</sequence>
<proteinExistence type="predicted"/>
<dbReference type="Gene3D" id="3.40.720.10">
    <property type="entry name" value="Alkaline Phosphatase, subunit A"/>
    <property type="match status" value="2"/>
</dbReference>
<dbReference type="STRING" id="699431.SY89_00157"/>
<dbReference type="SUPFAM" id="SSF53649">
    <property type="entry name" value="Alkaline phosphatase-like"/>
    <property type="match status" value="1"/>
</dbReference>
<dbReference type="Proteomes" id="UP000050535">
    <property type="component" value="Unassembled WGS sequence"/>
</dbReference>
<dbReference type="PATRIC" id="fig|699431.3.peg.172"/>
<evidence type="ECO:0000313" key="2">
    <source>
        <dbReference type="EMBL" id="KPN29444.1"/>
    </source>
</evidence>
<reference evidence="3" key="1">
    <citation type="submission" date="2013-11" db="EMBL/GenBank/DDBJ databases">
        <authorList>
            <person name="Hoang H.T."/>
            <person name="Killian M.L."/>
            <person name="Madson D.M."/>
            <person name="Arruda P.H.E."/>
            <person name="Sun D."/>
            <person name="Schwartz K.J."/>
            <person name="Yoon K."/>
        </authorList>
    </citation>
    <scope>NUCLEOTIDE SEQUENCE [LARGE SCALE GENOMIC DNA]</scope>
    <source>
        <strain evidence="3">CDK2</strain>
    </source>
</reference>
<dbReference type="InterPro" id="IPR017850">
    <property type="entry name" value="Alkaline_phosphatase_core_sf"/>
</dbReference>
<dbReference type="EMBL" id="LGUC01000001">
    <property type="protein sequence ID" value="KPN29444.1"/>
    <property type="molecule type" value="Genomic_DNA"/>
</dbReference>
<organism evidence="2 3">
    <name type="scientific">Halolamina pelagica</name>
    <dbReference type="NCBI Taxonomy" id="699431"/>
    <lineage>
        <taxon>Archaea</taxon>
        <taxon>Methanobacteriati</taxon>
        <taxon>Methanobacteriota</taxon>
        <taxon>Stenosarchaea group</taxon>
        <taxon>Halobacteria</taxon>
        <taxon>Halobacteriales</taxon>
        <taxon>Haloferacaceae</taxon>
    </lineage>
</organism>
<evidence type="ECO:0000313" key="3">
    <source>
        <dbReference type="Proteomes" id="UP000050535"/>
    </source>
</evidence>
<keyword evidence="3" id="KW-1185">Reference proteome</keyword>
<comment type="caution">
    <text evidence="2">The sequence shown here is derived from an EMBL/GenBank/DDBJ whole genome shotgun (WGS) entry which is preliminary data.</text>
</comment>
<dbReference type="InterPro" id="IPR002591">
    <property type="entry name" value="Phosphodiest/P_Trfase"/>
</dbReference>
<dbReference type="Pfam" id="PF01663">
    <property type="entry name" value="Phosphodiest"/>
    <property type="match status" value="1"/>
</dbReference>
<feature type="region of interest" description="Disordered" evidence="1">
    <location>
        <begin position="481"/>
        <end position="517"/>
    </location>
</feature>
<accession>A0A0P7HS11</accession>
<gene>
    <name evidence="2" type="ORF">SY89_00157</name>
</gene>
<dbReference type="AlphaFoldDB" id="A0A0P7HS11"/>
<protein>
    <submittedName>
        <fullName evidence="2">Type I phosphodiesterase / nucleotide pyrophosphatase</fullName>
    </submittedName>
</protein>